<evidence type="ECO:0000256" key="2">
    <source>
        <dbReference type="ARBA" id="ARBA00022598"/>
    </source>
</evidence>
<dbReference type="NCBIfam" id="TIGR01217">
    <property type="entry name" value="ac_ac_CoA_syn"/>
    <property type="match status" value="1"/>
</dbReference>
<dbReference type="InterPro" id="IPR000873">
    <property type="entry name" value="AMP-dep_synth/lig_dom"/>
</dbReference>
<evidence type="ECO:0000259" key="5">
    <source>
        <dbReference type="Pfam" id="PF00501"/>
    </source>
</evidence>
<dbReference type="AlphaFoldDB" id="A0A5S5CYF4"/>
<organism evidence="6 7">
    <name type="scientific">Sphingobacterium allocomposti</name>
    <dbReference type="NCBI Taxonomy" id="415956"/>
    <lineage>
        <taxon>Bacteria</taxon>
        <taxon>Pseudomonadati</taxon>
        <taxon>Bacteroidota</taxon>
        <taxon>Sphingobacteriia</taxon>
        <taxon>Sphingobacteriales</taxon>
        <taxon>Sphingobacteriaceae</taxon>
        <taxon>Sphingobacterium</taxon>
    </lineage>
</organism>
<gene>
    <name evidence="6" type="ORF">BC792_12916</name>
</gene>
<dbReference type="GO" id="GO:0005524">
    <property type="term" value="F:ATP binding"/>
    <property type="evidence" value="ECO:0007669"/>
    <property type="project" value="UniProtKB-KW"/>
</dbReference>
<dbReference type="PROSITE" id="PS00455">
    <property type="entry name" value="AMP_BINDING"/>
    <property type="match status" value="1"/>
</dbReference>
<dbReference type="GO" id="GO:0006629">
    <property type="term" value="P:lipid metabolic process"/>
    <property type="evidence" value="ECO:0007669"/>
    <property type="project" value="InterPro"/>
</dbReference>
<protein>
    <submittedName>
        <fullName evidence="6">Acetoacetyl-CoA synthetase</fullName>
    </submittedName>
</protein>
<evidence type="ECO:0000313" key="7">
    <source>
        <dbReference type="Proteomes" id="UP000325105"/>
    </source>
</evidence>
<feature type="domain" description="AMP-dependent synthetase/ligase" evidence="5">
    <location>
        <begin position="100"/>
        <end position="456"/>
    </location>
</feature>
<evidence type="ECO:0000256" key="1">
    <source>
        <dbReference type="ARBA" id="ARBA00006432"/>
    </source>
</evidence>
<comment type="similarity">
    <text evidence="1">Belongs to the ATP-dependent AMP-binding enzyme family.</text>
</comment>
<dbReference type="Proteomes" id="UP000325105">
    <property type="component" value="Unassembled WGS sequence"/>
</dbReference>
<dbReference type="SUPFAM" id="SSF56801">
    <property type="entry name" value="Acetyl-CoA synthetase-like"/>
    <property type="match status" value="1"/>
</dbReference>
<dbReference type="Gene3D" id="3.40.50.12780">
    <property type="entry name" value="N-terminal domain of ligase-like"/>
    <property type="match status" value="1"/>
</dbReference>
<reference evidence="6 7" key="1">
    <citation type="submission" date="2019-07" db="EMBL/GenBank/DDBJ databases">
        <title>Genomic Encyclopedia of Archaeal and Bacterial Type Strains, Phase II (KMG-II): from individual species to whole genera.</title>
        <authorList>
            <person name="Goeker M."/>
        </authorList>
    </citation>
    <scope>NUCLEOTIDE SEQUENCE [LARGE SCALE GENOMIC DNA]</scope>
    <source>
        <strain evidence="6 7">DSM 18850</strain>
    </source>
</reference>
<dbReference type="Gene3D" id="3.30.300.30">
    <property type="match status" value="1"/>
</dbReference>
<proteinExistence type="inferred from homology"/>
<dbReference type="InterPro" id="IPR042099">
    <property type="entry name" value="ANL_N_sf"/>
</dbReference>
<sequence length="645" mass="72962">MKTPIWIPTDDYMTASVMYQYKRYVEHRFGVEFKDYAGLHQWSIADLPLFWESLLDFFGVRFSGTYEKALVYDRGADDFIHVKWFDGIYLSYSEHIFLHRNEDDVAIKYGDERVDYVTVTWKELEASVSCLQQFLLEKGIKKGDRIGGVLNNTIECVAIFLAVNSIGAIWTCCSPDFGIKGIVDRLALVEPKLLFTESTYQYNGIKFDKQAIKLDIEQQIPTVSEIVEVHGSTWNQIFQSFLPTVLSFERVPFDFPIWILYSSGTTGRPKAITHRTGGNLLEHYKALALHQNVQKGDNFLWYTTTGWMMWNYALSSLLCGATLCLYNGSITYREHTRFWDFVRRSEVDHLGSGASYFASIHELTIPDYRPKVIGSTGSPLPDATFENIHDKFPDTPIISLSGGTDVCSAFLSGCPLLPVYAGEIQCRTLGSDIVAYNDAGLEVYNEVGELVIKQPMPSMPLCFWNDKGDTKYRESYFSGFSNVWSHGDWILITGNGGIRMFGRSDATLNRGGVRIGTAEIYNAVQAVEHVSDSLVIATEETSAHSKMILFLKLDGKILLSDVVPKIKAALREQYSPRHIPDLYYRVSDIPYTLSGKKLEIPIKKIFSGTPPEKAVITDVIRNPESVSDFLKIYNEELKKANGQSY</sequence>
<name>A0A5S5CYF4_9SPHI</name>
<evidence type="ECO:0000256" key="3">
    <source>
        <dbReference type="ARBA" id="ARBA00022741"/>
    </source>
</evidence>
<keyword evidence="2" id="KW-0436">Ligase</keyword>
<dbReference type="OrthoDB" id="9778383at2"/>
<evidence type="ECO:0000313" key="6">
    <source>
        <dbReference type="EMBL" id="TYP88810.1"/>
    </source>
</evidence>
<keyword evidence="4" id="KW-0067">ATP-binding</keyword>
<dbReference type="InterPro" id="IPR020845">
    <property type="entry name" value="AMP-binding_CS"/>
</dbReference>
<comment type="caution">
    <text evidence="6">The sequence shown here is derived from an EMBL/GenBank/DDBJ whole genome shotgun (WGS) entry which is preliminary data.</text>
</comment>
<keyword evidence="7" id="KW-1185">Reference proteome</keyword>
<accession>A0A5S5CYF4</accession>
<dbReference type="GO" id="GO:0030729">
    <property type="term" value="F:acetoacetate-CoA ligase activity"/>
    <property type="evidence" value="ECO:0007669"/>
    <property type="project" value="InterPro"/>
</dbReference>
<dbReference type="InterPro" id="IPR045851">
    <property type="entry name" value="AMP-bd_C_sf"/>
</dbReference>
<evidence type="ECO:0000256" key="4">
    <source>
        <dbReference type="ARBA" id="ARBA00022840"/>
    </source>
</evidence>
<dbReference type="EMBL" id="VNHX01000029">
    <property type="protein sequence ID" value="TYP88810.1"/>
    <property type="molecule type" value="Genomic_DNA"/>
</dbReference>
<dbReference type="PANTHER" id="PTHR42921">
    <property type="entry name" value="ACETOACETYL-COA SYNTHETASE"/>
    <property type="match status" value="1"/>
</dbReference>
<keyword evidence="3" id="KW-0547">Nucleotide-binding</keyword>
<dbReference type="PANTHER" id="PTHR42921:SF1">
    <property type="entry name" value="ACETOACETYL-COA SYNTHETASE"/>
    <property type="match status" value="1"/>
</dbReference>
<dbReference type="InterPro" id="IPR005914">
    <property type="entry name" value="Acac_CoA_synth"/>
</dbReference>
<dbReference type="Pfam" id="PF00501">
    <property type="entry name" value="AMP-binding"/>
    <property type="match status" value="1"/>
</dbReference>
<dbReference type="RefSeq" id="WP_148910145.1">
    <property type="nucleotide sequence ID" value="NZ_VNHX01000029.1"/>
</dbReference>
<dbReference type="NCBIfam" id="NF002937">
    <property type="entry name" value="PRK03584.1"/>
    <property type="match status" value="1"/>
</dbReference>